<protein>
    <recommendedName>
        <fullName evidence="4">Chromosome partitioning protein ParA</fullName>
    </recommendedName>
</protein>
<keyword evidence="3" id="KW-1185">Reference proteome</keyword>
<evidence type="ECO:0000313" key="2">
    <source>
        <dbReference type="EMBL" id="AMF96686.1"/>
    </source>
</evidence>
<sequence length="212" mass="24740">MSEILEFFGGGSFIVLAFGAWLGKVWSARILQNEKALHDSKLLQEQQELNNVLQREQAKQQKEIEELKGKIYTMESINATLGVNAVNKRIEVLESLYIKWVDVMSCLQSLKHLNRDDKSQMSDSLHELEIHYSSLKEELRISKLYLTPKQAYQIKGLSLGFEKFIDYFGDSKSGMSLVKFYRELELYEDFTEILEKEFRELLGMHMLEEKNT</sequence>
<evidence type="ECO:0008006" key="4">
    <source>
        <dbReference type="Google" id="ProtNLM"/>
    </source>
</evidence>
<dbReference type="Proteomes" id="UP000067422">
    <property type="component" value="Chromosome 1"/>
</dbReference>
<dbReference type="RefSeq" id="WP_061065145.1">
    <property type="nucleotide sequence ID" value="NZ_CP014038.2"/>
</dbReference>
<dbReference type="EMBL" id="CP014038">
    <property type="protein sequence ID" value="AMF96686.1"/>
    <property type="molecule type" value="Genomic_DNA"/>
</dbReference>
<evidence type="ECO:0000256" key="1">
    <source>
        <dbReference type="SAM" id="Coils"/>
    </source>
</evidence>
<accession>A0ABN4KUD3</accession>
<name>A0ABN4KUD3_VIBHA</name>
<reference evidence="2" key="1">
    <citation type="submission" date="2018-01" db="EMBL/GenBank/DDBJ databases">
        <title>FDA dAtabase for Regulatory Grade micrObial Sequences (FDA-ARGOS): Supporting development and validation of Infectious Disease Dx tests.</title>
        <authorList>
            <person name="Hoffmann M."/>
            <person name="Allard M."/>
            <person name="Evans P."/>
            <person name="Brown E."/>
            <person name="Tallon L."/>
            <person name="Sadzewicz L."/>
            <person name="Sengamalay N."/>
            <person name="Ott S."/>
            <person name="Godinez A."/>
            <person name="Nagaraj S."/>
            <person name="Vyas G."/>
            <person name="Aluvathingal J."/>
            <person name="Nadendla S."/>
            <person name="Geyer C."/>
            <person name="Sichtig H."/>
        </authorList>
    </citation>
    <scope>NUCLEOTIDE SEQUENCE</scope>
    <source>
        <strain evidence="2">FDAARGOS_107</strain>
    </source>
</reference>
<feature type="coiled-coil region" evidence="1">
    <location>
        <begin position="42"/>
        <end position="70"/>
    </location>
</feature>
<proteinExistence type="predicted"/>
<gene>
    <name evidence="2" type="ORF">AL538_02535</name>
</gene>
<evidence type="ECO:0000313" key="3">
    <source>
        <dbReference type="Proteomes" id="UP000067422"/>
    </source>
</evidence>
<organism evidence="2 3">
    <name type="scientific">Vibrio harveyi</name>
    <name type="common">Beneckea harveyi</name>
    <dbReference type="NCBI Taxonomy" id="669"/>
    <lineage>
        <taxon>Bacteria</taxon>
        <taxon>Pseudomonadati</taxon>
        <taxon>Pseudomonadota</taxon>
        <taxon>Gammaproteobacteria</taxon>
        <taxon>Vibrionales</taxon>
        <taxon>Vibrionaceae</taxon>
        <taxon>Vibrio</taxon>
    </lineage>
</organism>
<keyword evidence="1" id="KW-0175">Coiled coil</keyword>